<organism evidence="1 2">
    <name type="scientific">Arctium lappa</name>
    <name type="common">Greater burdock</name>
    <name type="synonym">Lappa major</name>
    <dbReference type="NCBI Taxonomy" id="4217"/>
    <lineage>
        <taxon>Eukaryota</taxon>
        <taxon>Viridiplantae</taxon>
        <taxon>Streptophyta</taxon>
        <taxon>Embryophyta</taxon>
        <taxon>Tracheophyta</taxon>
        <taxon>Spermatophyta</taxon>
        <taxon>Magnoliopsida</taxon>
        <taxon>eudicotyledons</taxon>
        <taxon>Gunneridae</taxon>
        <taxon>Pentapetalae</taxon>
        <taxon>asterids</taxon>
        <taxon>campanulids</taxon>
        <taxon>Asterales</taxon>
        <taxon>Asteraceae</taxon>
        <taxon>Carduoideae</taxon>
        <taxon>Cardueae</taxon>
        <taxon>Arctiinae</taxon>
        <taxon>Arctium</taxon>
    </lineage>
</organism>
<evidence type="ECO:0000313" key="1">
    <source>
        <dbReference type="EMBL" id="KAI3681280.1"/>
    </source>
</evidence>
<reference evidence="1 2" key="2">
    <citation type="journal article" date="2022" name="Mol. Ecol. Resour.">
        <title>The genomes of chicory, endive, great burdock and yacon provide insights into Asteraceae paleo-polyploidization history and plant inulin production.</title>
        <authorList>
            <person name="Fan W."/>
            <person name="Wang S."/>
            <person name="Wang H."/>
            <person name="Wang A."/>
            <person name="Jiang F."/>
            <person name="Liu H."/>
            <person name="Zhao H."/>
            <person name="Xu D."/>
            <person name="Zhang Y."/>
        </authorList>
    </citation>
    <scope>NUCLEOTIDE SEQUENCE [LARGE SCALE GENOMIC DNA]</scope>
    <source>
        <strain evidence="2">cv. Niubang</strain>
    </source>
</reference>
<dbReference type="Proteomes" id="UP001055879">
    <property type="component" value="Linkage Group LG13"/>
</dbReference>
<name>A0ACB8Y8W5_ARCLA</name>
<proteinExistence type="predicted"/>
<sequence>MDKGIKRGSISGAIIPALMHRIPSELRNRTFLVAGGRAVLFFYFVSVGRAFVLLFVPFFFVHGAERGESQDQAAPVSARRGWERSGRRMDKGIKRGSISGAIIPALMHRIPSELRS</sequence>
<accession>A0ACB8Y8W5</accession>
<keyword evidence="2" id="KW-1185">Reference proteome</keyword>
<reference evidence="2" key="1">
    <citation type="journal article" date="2022" name="Mol. Ecol. Resour.">
        <title>The genomes of chicory, endive, great burdock and yacon provide insights into Asteraceae palaeo-polyploidization history and plant inulin production.</title>
        <authorList>
            <person name="Fan W."/>
            <person name="Wang S."/>
            <person name="Wang H."/>
            <person name="Wang A."/>
            <person name="Jiang F."/>
            <person name="Liu H."/>
            <person name="Zhao H."/>
            <person name="Xu D."/>
            <person name="Zhang Y."/>
        </authorList>
    </citation>
    <scope>NUCLEOTIDE SEQUENCE [LARGE SCALE GENOMIC DNA]</scope>
    <source>
        <strain evidence="2">cv. Niubang</strain>
    </source>
</reference>
<gene>
    <name evidence="1" type="ORF">L6452_36070</name>
</gene>
<dbReference type="EMBL" id="CM042059">
    <property type="protein sequence ID" value="KAI3681280.1"/>
    <property type="molecule type" value="Genomic_DNA"/>
</dbReference>
<evidence type="ECO:0000313" key="2">
    <source>
        <dbReference type="Proteomes" id="UP001055879"/>
    </source>
</evidence>
<protein>
    <submittedName>
        <fullName evidence="1">Uncharacterized protein</fullName>
    </submittedName>
</protein>
<comment type="caution">
    <text evidence="1">The sequence shown here is derived from an EMBL/GenBank/DDBJ whole genome shotgun (WGS) entry which is preliminary data.</text>
</comment>